<dbReference type="PANTHER" id="PTHR20898:SF0">
    <property type="entry name" value="DAEDALUS ON 3-RELATED"/>
    <property type="match status" value="1"/>
</dbReference>
<dbReference type="Proteomes" id="UP001652621">
    <property type="component" value="Unplaced"/>
</dbReference>
<dbReference type="Pfam" id="PF06477">
    <property type="entry name" value="DUF1091"/>
    <property type="match status" value="1"/>
</dbReference>
<dbReference type="InterPro" id="IPR010512">
    <property type="entry name" value="DUF1091"/>
</dbReference>
<dbReference type="SMART" id="SM00697">
    <property type="entry name" value="DM8"/>
    <property type="match status" value="1"/>
</dbReference>
<dbReference type="GeneID" id="131806265"/>
<organism evidence="1 2">
    <name type="scientific">Musca domestica</name>
    <name type="common">House fly</name>
    <dbReference type="NCBI Taxonomy" id="7370"/>
    <lineage>
        <taxon>Eukaryota</taxon>
        <taxon>Metazoa</taxon>
        <taxon>Ecdysozoa</taxon>
        <taxon>Arthropoda</taxon>
        <taxon>Hexapoda</taxon>
        <taxon>Insecta</taxon>
        <taxon>Pterygota</taxon>
        <taxon>Neoptera</taxon>
        <taxon>Endopterygota</taxon>
        <taxon>Diptera</taxon>
        <taxon>Brachycera</taxon>
        <taxon>Muscomorpha</taxon>
        <taxon>Muscoidea</taxon>
        <taxon>Muscidae</taxon>
        <taxon>Musca</taxon>
    </lineage>
</organism>
<protein>
    <submittedName>
        <fullName evidence="2">Uncharacterized protein LOC131806265</fullName>
    </submittedName>
</protein>
<accession>A0ABM3VK93</accession>
<gene>
    <name evidence="2" type="primary">LOC131806265</name>
</gene>
<sequence length="153" mass="18143">MRFTNLKCEDLRPDFSVFEECRLTVVKRDIISLNINVKLLKGPVTNSTLSIFKKLNGYRPYLYNTTYDFCQFMKNRNRQIYAKLFLDAMLKESNVNHTCPYDHNIIVKDLILDESKFKYFPIPRGDYMIQLKIAAYNDWKADVKIYFSILGDL</sequence>
<name>A0ABM3VK93_MUSDO</name>
<evidence type="ECO:0000313" key="2">
    <source>
        <dbReference type="RefSeq" id="XP_058986212.1"/>
    </source>
</evidence>
<dbReference type="RefSeq" id="XP_058986212.1">
    <property type="nucleotide sequence ID" value="XM_059130229.1"/>
</dbReference>
<proteinExistence type="predicted"/>
<reference evidence="2" key="1">
    <citation type="submission" date="2025-08" db="UniProtKB">
        <authorList>
            <consortium name="RefSeq"/>
        </authorList>
    </citation>
    <scope>IDENTIFICATION</scope>
    <source>
        <strain evidence="2">Aabys</strain>
        <tissue evidence="2">Whole body</tissue>
    </source>
</reference>
<keyword evidence="1" id="KW-1185">Reference proteome</keyword>
<evidence type="ECO:0000313" key="1">
    <source>
        <dbReference type="Proteomes" id="UP001652621"/>
    </source>
</evidence>
<dbReference type="PANTHER" id="PTHR20898">
    <property type="entry name" value="DAEDALUS ON 3-RELATED-RELATED"/>
    <property type="match status" value="1"/>
</dbReference>